<accession>A0AAD9MPI4</accession>
<proteinExistence type="predicted"/>
<sequence length="107" mass="11966">MKVSSRILEGANVPCSNIDGTPACRFESVPEYTELLITPMALWQLLLTWLYTYLDGVGHTLTTEPSDVCTSIDTDHTAQMVDKLATDRFQRPMKEFAAALTLDDHKC</sequence>
<dbReference type="EMBL" id="JAODUP010002178">
    <property type="protein sequence ID" value="KAK2138956.1"/>
    <property type="molecule type" value="Genomic_DNA"/>
</dbReference>
<evidence type="ECO:0000313" key="1">
    <source>
        <dbReference type="EMBL" id="KAK2138956.1"/>
    </source>
</evidence>
<gene>
    <name evidence="1" type="ORF">LSH36_2187g00002</name>
</gene>
<dbReference type="Proteomes" id="UP001208570">
    <property type="component" value="Unassembled WGS sequence"/>
</dbReference>
<organism evidence="1 2">
    <name type="scientific">Paralvinella palmiformis</name>
    <dbReference type="NCBI Taxonomy" id="53620"/>
    <lineage>
        <taxon>Eukaryota</taxon>
        <taxon>Metazoa</taxon>
        <taxon>Spiralia</taxon>
        <taxon>Lophotrochozoa</taxon>
        <taxon>Annelida</taxon>
        <taxon>Polychaeta</taxon>
        <taxon>Sedentaria</taxon>
        <taxon>Canalipalpata</taxon>
        <taxon>Terebellida</taxon>
        <taxon>Terebelliformia</taxon>
        <taxon>Alvinellidae</taxon>
        <taxon>Paralvinella</taxon>
    </lineage>
</organism>
<keyword evidence="2" id="KW-1185">Reference proteome</keyword>
<reference evidence="1" key="1">
    <citation type="journal article" date="2023" name="Mol. Biol. Evol.">
        <title>Third-Generation Sequencing Reveals the Adaptive Role of the Epigenome in Three Deep-Sea Polychaetes.</title>
        <authorList>
            <person name="Perez M."/>
            <person name="Aroh O."/>
            <person name="Sun Y."/>
            <person name="Lan Y."/>
            <person name="Juniper S.K."/>
            <person name="Young C.R."/>
            <person name="Angers B."/>
            <person name="Qian P.Y."/>
        </authorList>
    </citation>
    <scope>NUCLEOTIDE SEQUENCE</scope>
    <source>
        <strain evidence="1">P08H-3</strain>
    </source>
</reference>
<comment type="caution">
    <text evidence="1">The sequence shown here is derived from an EMBL/GenBank/DDBJ whole genome shotgun (WGS) entry which is preliminary data.</text>
</comment>
<name>A0AAD9MPI4_9ANNE</name>
<evidence type="ECO:0000313" key="2">
    <source>
        <dbReference type="Proteomes" id="UP001208570"/>
    </source>
</evidence>
<protein>
    <submittedName>
        <fullName evidence="1">Uncharacterized protein</fullName>
    </submittedName>
</protein>
<dbReference type="AlphaFoldDB" id="A0AAD9MPI4"/>